<sequence length="191" mass="20833">MKIAPAFAASLAVLCLIFSVATSPVVAGDKAIEGYPLTTTIWPLAPIPTCWDMQVQAFNGYAAQREIVRKAVAETWEAASLIRFAGWGACTGKKNEGLTIVVNSDGPATYGLGTQLRNLSPGMRLNFEFTKWSESCQQTKDECIRKIAVHEFGHALGFAHEQNRATPLREHATTIRTRNASMAIYMSARGI</sequence>
<dbReference type="Pfam" id="PF01400">
    <property type="entry name" value="Astacin"/>
    <property type="match status" value="1"/>
</dbReference>
<name>A0A2W4EA64_9HYPH</name>
<dbReference type="EMBL" id="PCDP01000061">
    <property type="protein sequence ID" value="PZM09113.1"/>
    <property type="molecule type" value="Genomic_DNA"/>
</dbReference>
<feature type="signal peptide" evidence="1">
    <location>
        <begin position="1"/>
        <end position="27"/>
    </location>
</feature>
<dbReference type="GO" id="GO:0006508">
    <property type="term" value="P:proteolysis"/>
    <property type="evidence" value="ECO:0007669"/>
    <property type="project" value="InterPro"/>
</dbReference>
<dbReference type="GO" id="GO:0004222">
    <property type="term" value="F:metalloendopeptidase activity"/>
    <property type="evidence" value="ECO:0007669"/>
    <property type="project" value="InterPro"/>
</dbReference>
<dbReference type="InterPro" id="IPR024079">
    <property type="entry name" value="MetalloPept_cat_dom_sf"/>
</dbReference>
<comment type="caution">
    <text evidence="3">The sequence shown here is derived from an EMBL/GenBank/DDBJ whole genome shotgun (WGS) entry which is preliminary data.</text>
</comment>
<accession>A0A2W4EA64</accession>
<protein>
    <recommendedName>
        <fullName evidence="2">Peptidase M12A domain-containing protein</fullName>
    </recommendedName>
</protein>
<reference evidence="3 4" key="1">
    <citation type="journal article" date="2018" name="Sci. Rep.">
        <title>Rhizobium tumorigenes sp. nov., a novel plant tumorigenic bacterium isolated from cane gall tumors on thornless blackberry.</title>
        <authorList>
            <person name="Kuzmanovi N."/>
            <person name="Smalla K."/>
            <person name="Gronow S."/>
            <person name="PuBawska J."/>
        </authorList>
    </citation>
    <scope>NUCLEOTIDE SEQUENCE [LARGE SCALE GENOMIC DNA]</scope>
    <source>
        <strain evidence="3 4">CCBAU 85046</strain>
    </source>
</reference>
<keyword evidence="4" id="KW-1185">Reference proteome</keyword>
<dbReference type="InterPro" id="IPR001506">
    <property type="entry name" value="Peptidase_M12A"/>
</dbReference>
<dbReference type="Gene3D" id="3.40.390.10">
    <property type="entry name" value="Collagenase (Catalytic Domain)"/>
    <property type="match status" value="1"/>
</dbReference>
<dbReference type="SUPFAM" id="SSF55486">
    <property type="entry name" value="Metalloproteases ('zincins'), catalytic domain"/>
    <property type="match status" value="1"/>
</dbReference>
<feature type="domain" description="Peptidase M12A" evidence="2">
    <location>
        <begin position="141"/>
        <end position="177"/>
    </location>
</feature>
<evidence type="ECO:0000256" key="1">
    <source>
        <dbReference type="SAM" id="SignalP"/>
    </source>
</evidence>
<evidence type="ECO:0000313" key="4">
    <source>
        <dbReference type="Proteomes" id="UP000248925"/>
    </source>
</evidence>
<gene>
    <name evidence="3" type="ORF">CPY51_26685</name>
</gene>
<proteinExistence type="predicted"/>
<keyword evidence="1" id="KW-0732">Signal</keyword>
<organism evidence="3 4">
    <name type="scientific">Rhizobium tubonense</name>
    <dbReference type="NCBI Taxonomy" id="484088"/>
    <lineage>
        <taxon>Bacteria</taxon>
        <taxon>Pseudomonadati</taxon>
        <taxon>Pseudomonadota</taxon>
        <taxon>Alphaproteobacteria</taxon>
        <taxon>Hyphomicrobiales</taxon>
        <taxon>Rhizobiaceae</taxon>
        <taxon>Rhizobium/Agrobacterium group</taxon>
        <taxon>Rhizobium</taxon>
    </lineage>
</organism>
<dbReference type="RefSeq" id="WP_111163265.1">
    <property type="nucleotide sequence ID" value="NZ_PCDP01000061.1"/>
</dbReference>
<dbReference type="AlphaFoldDB" id="A0A2W4EA64"/>
<dbReference type="Proteomes" id="UP000248925">
    <property type="component" value="Unassembled WGS sequence"/>
</dbReference>
<evidence type="ECO:0000259" key="2">
    <source>
        <dbReference type="Pfam" id="PF01400"/>
    </source>
</evidence>
<dbReference type="OrthoDB" id="9783144at2"/>
<evidence type="ECO:0000313" key="3">
    <source>
        <dbReference type="EMBL" id="PZM09113.1"/>
    </source>
</evidence>
<feature type="chain" id="PRO_5016061142" description="Peptidase M12A domain-containing protein" evidence="1">
    <location>
        <begin position="28"/>
        <end position="191"/>
    </location>
</feature>